<dbReference type="Pfam" id="PF14738">
    <property type="entry name" value="CFAP91"/>
    <property type="match status" value="1"/>
</dbReference>
<gene>
    <name evidence="10" type="ORF">PHAECO_LOCUS3855</name>
</gene>
<evidence type="ECO:0000313" key="10">
    <source>
        <dbReference type="EMBL" id="CAH1119833.1"/>
    </source>
</evidence>
<evidence type="ECO:0000256" key="7">
    <source>
        <dbReference type="SAM" id="Coils"/>
    </source>
</evidence>
<sequence length="822" mass="96194">MATSNCFPYRPHDYMYDPIFTVSGPIDHYKAAMVAKMSAVKFQICPIFPNMFSDLPNHPRVQLVPRRSPPPAPYRGSRGRPGAADPALRRPPDVLGADRLKFFCPVLNLPAKEELPLQHHVTFTIEKVAKKVKSNVEAKTRDVSTETKFRESSAQTEPWEPPYKIIGKGDPEILKLDFLKWGSGLPAGMHEVRLIERARMKSAWEKAIQPSIEDAHSLVQFRDYQEALERDEWAFREEEIKEVQELRLKLLEEMLNELHEKARTRTELKMKSFIEKKEKEKKEQMEKIRQKTARELRKLEAQRKGAQTRYKEPNIVDEHVDKKSEIYGPLRRHGEHPKRWHQVIDEKMKKYKAQFIGVEKFSTLPIWLDQATKIDKRRLYSNSPGRRLCIRETKWSAPVLKQLHEELKDLRKETKKRPLSLRTKIETAVEEANTPEVEGVPQLEEDKYQAAVLLQKVIRGRAAQMMIYEGRNTCKELIHELKYSVGLLKKQKEVKSKQKQKVKVQQREECKQLNMVHRLQGSLGKLQGSVVGTLLDFLNKELRRLLEERKAHAMCLMNERERYIREAAEAGRRQKELRRRREHDEMFKQVVKVTQESVDVYLQEIITDGIEFASSEEAKEYIDKLAKKIELETEMDYNKHLDAPMHVQDETIADMVLHFMLPDVEKQLIREKITMKQKQNLKTIHDSIYSEFENLPKIERPPEIVSHILEDIQEKALTDTESGKIAYDILEDILIKVETGISASETLNDIEEAETLSPIHYQDPYEEYLRQLMADEQIDEHEYTSVEEFSDNSTEFQFRHDILDTITEVDTENTESSSNKEQ</sequence>
<keyword evidence="7" id="KW-0175">Coiled coil</keyword>
<comment type="subcellular location">
    <subcellularLocation>
        <location evidence="1">Cytoplasm</location>
        <location evidence="1">Cytoskeleton</location>
        <location evidence="1">Cilium axoneme</location>
    </subcellularLocation>
</comment>
<protein>
    <recommendedName>
        <fullName evidence="6">Cilia- and flagella-associated protein 91</fullName>
    </recommendedName>
</protein>
<dbReference type="PANTHER" id="PTHR22455">
    <property type="entry name" value="CILIA- AND FLAGELLA-ASSOCIATED PROTEIN 91"/>
    <property type="match status" value="1"/>
</dbReference>
<evidence type="ECO:0000256" key="1">
    <source>
        <dbReference type="ARBA" id="ARBA00004430"/>
    </source>
</evidence>
<evidence type="ECO:0000313" key="11">
    <source>
        <dbReference type="Proteomes" id="UP001153737"/>
    </source>
</evidence>
<dbReference type="Proteomes" id="UP001153737">
    <property type="component" value="Chromosome 13"/>
</dbReference>
<evidence type="ECO:0000256" key="3">
    <source>
        <dbReference type="ARBA" id="ARBA00023212"/>
    </source>
</evidence>
<comment type="similarity">
    <text evidence="5">Belongs to the CFAP91 family.</text>
</comment>
<dbReference type="OrthoDB" id="567787at2759"/>
<keyword evidence="11" id="KW-1185">Reference proteome</keyword>
<evidence type="ECO:0000259" key="9">
    <source>
        <dbReference type="Pfam" id="PF14738"/>
    </source>
</evidence>
<reference evidence="10" key="1">
    <citation type="submission" date="2022-01" db="EMBL/GenBank/DDBJ databases">
        <authorList>
            <person name="King R."/>
        </authorList>
    </citation>
    <scope>NUCLEOTIDE SEQUENCE</scope>
</reference>
<keyword evidence="3" id="KW-0206">Cytoskeleton</keyword>
<feature type="coiled-coil region" evidence="7">
    <location>
        <begin position="241"/>
        <end position="309"/>
    </location>
</feature>
<evidence type="ECO:0000256" key="8">
    <source>
        <dbReference type="SAM" id="MobiDB-lite"/>
    </source>
</evidence>
<dbReference type="EMBL" id="OU896719">
    <property type="protein sequence ID" value="CAH1119833.1"/>
    <property type="molecule type" value="Genomic_DNA"/>
</dbReference>
<evidence type="ECO:0000256" key="4">
    <source>
        <dbReference type="ARBA" id="ARBA00023273"/>
    </source>
</evidence>
<dbReference type="GO" id="GO:0005930">
    <property type="term" value="C:axoneme"/>
    <property type="evidence" value="ECO:0007669"/>
    <property type="project" value="UniProtKB-SubCell"/>
</dbReference>
<dbReference type="AlphaFoldDB" id="A0A9P0GJ03"/>
<keyword evidence="2" id="KW-0963">Cytoplasm</keyword>
<dbReference type="InterPro" id="IPR032840">
    <property type="entry name" value="CFAP91_dom"/>
</dbReference>
<feature type="region of interest" description="Disordered" evidence="8">
    <location>
        <begin position="143"/>
        <end position="162"/>
    </location>
</feature>
<evidence type="ECO:0000256" key="5">
    <source>
        <dbReference type="ARBA" id="ARBA00029468"/>
    </source>
</evidence>
<feature type="domain" description="CFAP91" evidence="9">
    <location>
        <begin position="145"/>
        <end position="298"/>
    </location>
</feature>
<dbReference type="PANTHER" id="PTHR22455:SF10">
    <property type="entry name" value="CILIA- AND FLAGELLA-ASSOCIATED PROTEIN 91"/>
    <property type="match status" value="1"/>
</dbReference>
<reference evidence="10" key="2">
    <citation type="submission" date="2022-10" db="EMBL/GenBank/DDBJ databases">
        <authorList>
            <consortium name="ENA_rothamsted_submissions"/>
            <consortium name="culmorum"/>
            <person name="King R."/>
        </authorList>
    </citation>
    <scope>NUCLEOTIDE SEQUENCE</scope>
</reference>
<accession>A0A9P0GJ03</accession>
<organism evidence="10 11">
    <name type="scientific">Phaedon cochleariae</name>
    <name type="common">Mustard beetle</name>
    <dbReference type="NCBI Taxonomy" id="80249"/>
    <lineage>
        <taxon>Eukaryota</taxon>
        <taxon>Metazoa</taxon>
        <taxon>Ecdysozoa</taxon>
        <taxon>Arthropoda</taxon>
        <taxon>Hexapoda</taxon>
        <taxon>Insecta</taxon>
        <taxon>Pterygota</taxon>
        <taxon>Neoptera</taxon>
        <taxon>Endopterygota</taxon>
        <taxon>Coleoptera</taxon>
        <taxon>Polyphaga</taxon>
        <taxon>Cucujiformia</taxon>
        <taxon>Chrysomeloidea</taxon>
        <taxon>Chrysomelidae</taxon>
        <taxon>Chrysomelinae</taxon>
        <taxon>Chrysomelini</taxon>
        <taxon>Phaedon</taxon>
    </lineage>
</organism>
<evidence type="ECO:0000256" key="2">
    <source>
        <dbReference type="ARBA" id="ARBA00022490"/>
    </source>
</evidence>
<name>A0A9P0GJ03_PHACE</name>
<keyword evidence="4" id="KW-0966">Cell projection</keyword>
<evidence type="ECO:0000256" key="6">
    <source>
        <dbReference type="ARBA" id="ARBA00029555"/>
    </source>
</evidence>
<dbReference type="InterPro" id="IPR026720">
    <property type="entry name" value="CFAP91"/>
</dbReference>
<feature type="region of interest" description="Disordered" evidence="8">
    <location>
        <begin position="59"/>
        <end position="90"/>
    </location>
</feature>
<proteinExistence type="inferred from homology"/>